<dbReference type="EMBL" id="MN738787">
    <property type="protein sequence ID" value="QHT36926.1"/>
    <property type="molecule type" value="Genomic_DNA"/>
</dbReference>
<accession>A0A6C0F5A9</accession>
<dbReference type="Gene3D" id="6.10.140.1310">
    <property type="match status" value="1"/>
</dbReference>
<feature type="domain" description="Phage tail assembly chaperone-like" evidence="1">
    <location>
        <begin position="65"/>
        <end position="119"/>
    </location>
</feature>
<sequence>MIRATGQYLIELGYIGNWNSDGETAEECWENLDLKNWTPEQIAGINRDTFITRVNALANEQSLTEIRQKRDTLLAESDWVMLSDVVLSNIDEWRTYRQALRDLPQTVTDYNNVTYPQKPS</sequence>
<dbReference type="InterPro" id="IPR031893">
    <property type="entry name" value="Phage_tail_APC"/>
</dbReference>
<dbReference type="AlphaFoldDB" id="A0A6C0F5A9"/>
<name>A0A6C0F5A9_9ZZZZ</name>
<evidence type="ECO:0000313" key="2">
    <source>
        <dbReference type="EMBL" id="QHT36926.1"/>
    </source>
</evidence>
<dbReference type="Pfam" id="PF16778">
    <property type="entry name" value="Phage_tail_APC"/>
    <property type="match status" value="1"/>
</dbReference>
<organism evidence="2">
    <name type="scientific">viral metagenome</name>
    <dbReference type="NCBI Taxonomy" id="1070528"/>
    <lineage>
        <taxon>unclassified sequences</taxon>
        <taxon>metagenomes</taxon>
        <taxon>organismal metagenomes</taxon>
    </lineage>
</organism>
<evidence type="ECO:0000259" key="1">
    <source>
        <dbReference type="Pfam" id="PF16778"/>
    </source>
</evidence>
<reference evidence="2" key="1">
    <citation type="journal article" date="2020" name="Nature">
        <title>Giant virus diversity and host interactions through global metagenomics.</title>
        <authorList>
            <person name="Schulz F."/>
            <person name="Roux S."/>
            <person name="Paez-Espino D."/>
            <person name="Jungbluth S."/>
            <person name="Walsh D.A."/>
            <person name="Denef V.J."/>
            <person name="McMahon K.D."/>
            <person name="Konstantinidis K.T."/>
            <person name="Eloe-Fadrosh E.A."/>
            <person name="Kyrpides N.C."/>
            <person name="Woyke T."/>
        </authorList>
    </citation>
    <scope>NUCLEOTIDE SEQUENCE</scope>
    <source>
        <strain evidence="2">GVMAG-S-ERX555967-130</strain>
    </source>
</reference>
<proteinExistence type="predicted"/>
<protein>
    <recommendedName>
        <fullName evidence="1">Phage tail assembly chaperone-like domain-containing protein</fullName>
    </recommendedName>
</protein>